<keyword evidence="1" id="KW-1133">Transmembrane helix</keyword>
<dbReference type="InterPro" id="IPR038503">
    <property type="entry name" value="SpoIIIAH_sf"/>
</dbReference>
<evidence type="ECO:0000313" key="2">
    <source>
        <dbReference type="EMBL" id="SOC36152.1"/>
    </source>
</evidence>
<dbReference type="RefSeq" id="WP_097148214.1">
    <property type="nucleotide sequence ID" value="NZ_OBQC01000002.1"/>
</dbReference>
<organism evidence="2 3">
    <name type="scientific">Ureibacillus acetophenoni</name>
    <dbReference type="NCBI Taxonomy" id="614649"/>
    <lineage>
        <taxon>Bacteria</taxon>
        <taxon>Bacillati</taxon>
        <taxon>Bacillota</taxon>
        <taxon>Bacilli</taxon>
        <taxon>Bacillales</taxon>
        <taxon>Caryophanaceae</taxon>
        <taxon>Ureibacillus</taxon>
    </lineage>
</organism>
<dbReference type="Proteomes" id="UP000219252">
    <property type="component" value="Unassembled WGS sequence"/>
</dbReference>
<dbReference type="EMBL" id="OBQC01000002">
    <property type="protein sequence ID" value="SOC36152.1"/>
    <property type="molecule type" value="Genomic_DNA"/>
</dbReference>
<evidence type="ECO:0000256" key="1">
    <source>
        <dbReference type="SAM" id="Phobius"/>
    </source>
</evidence>
<keyword evidence="1" id="KW-0812">Transmembrane</keyword>
<proteinExistence type="predicted"/>
<feature type="transmembrane region" description="Helical" evidence="1">
    <location>
        <begin position="7"/>
        <end position="26"/>
    </location>
</feature>
<dbReference type="AlphaFoldDB" id="A0A285U2T8"/>
<gene>
    <name evidence="2" type="ORF">SAMN05877842_102127</name>
</gene>
<accession>A0A285U2T8</accession>
<sequence>MKVKRRTVWLLTLFSLAAVISVYYLFEGNRDVNLSAVFTDDPLEQTTLTGVDQLTNTSTSTESYLFDDLRIQVDNERSQIRTQLTNKIASNEFTNEEKNEAFNQMNQLIKQESSEAMLEMLIKSLGYSDAFVRVEEDKVQVQVLSDELSTKQANDIIYTVRKEVEDMNITNVTVGFQSSYY</sequence>
<dbReference type="Pfam" id="PF12685">
    <property type="entry name" value="SpoIIIAH"/>
    <property type="match status" value="1"/>
</dbReference>
<dbReference type="Gene3D" id="1.10.287.4300">
    <property type="entry name" value="Stage III sporulation protein AH-like"/>
    <property type="match status" value="1"/>
</dbReference>
<keyword evidence="1" id="KW-0472">Membrane</keyword>
<protein>
    <submittedName>
        <fullName evidence="2">Stage III sporulation protein AH</fullName>
    </submittedName>
</protein>
<dbReference type="InterPro" id="IPR024232">
    <property type="entry name" value="SpoIIIAH"/>
</dbReference>
<keyword evidence="3" id="KW-1185">Reference proteome</keyword>
<reference evidence="3" key="1">
    <citation type="submission" date="2017-08" db="EMBL/GenBank/DDBJ databases">
        <authorList>
            <person name="Varghese N."/>
            <person name="Submissions S."/>
        </authorList>
    </citation>
    <scope>NUCLEOTIDE SEQUENCE [LARGE SCALE GENOMIC DNA]</scope>
    <source>
        <strain evidence="3">JC23</strain>
    </source>
</reference>
<dbReference type="OrthoDB" id="2939102at2"/>
<evidence type="ECO:0000313" key="3">
    <source>
        <dbReference type="Proteomes" id="UP000219252"/>
    </source>
</evidence>
<name>A0A285U2T8_9BACL</name>